<organism evidence="8 9">
    <name type="scientific">Paenibacillus pasadenensis</name>
    <dbReference type="NCBI Taxonomy" id="217090"/>
    <lineage>
        <taxon>Bacteria</taxon>
        <taxon>Bacillati</taxon>
        <taxon>Bacillota</taxon>
        <taxon>Bacilli</taxon>
        <taxon>Bacillales</taxon>
        <taxon>Paenibacillaceae</taxon>
        <taxon>Paenibacillus</taxon>
    </lineage>
</organism>
<dbReference type="GO" id="GO:0031460">
    <property type="term" value="P:glycine betaine transport"/>
    <property type="evidence" value="ECO:0007669"/>
    <property type="project" value="TreeGrafter"/>
</dbReference>
<name>A0A2N5NAS3_9BACL</name>
<reference evidence="8 9" key="1">
    <citation type="submission" date="2017-05" db="EMBL/GenBank/DDBJ databases">
        <title>Functional genome analysis of Paenibacillus pasadenensis strain R16: insights on endophytic life style and antifungal activity.</title>
        <authorList>
            <person name="Passera A."/>
            <person name="Marcolungo L."/>
            <person name="Casati P."/>
            <person name="Brasca M."/>
            <person name="Quaglino F."/>
            <person name="Delledonne M."/>
        </authorList>
    </citation>
    <scope>NUCLEOTIDE SEQUENCE [LARGE SCALE GENOMIC DNA]</scope>
    <source>
        <strain evidence="8 9">R16</strain>
    </source>
</reference>
<dbReference type="PANTHER" id="PTHR30177:SF4">
    <property type="entry name" value="OSMOPROTECTANT IMPORT PERMEASE PROTEIN OSMW"/>
    <property type="match status" value="1"/>
</dbReference>
<evidence type="ECO:0000256" key="6">
    <source>
        <dbReference type="RuleBase" id="RU363032"/>
    </source>
</evidence>
<keyword evidence="3 6" id="KW-0812">Transmembrane</keyword>
<protein>
    <submittedName>
        <fullName evidence="8">Osmotically activated L-carnitine/choline ABC transporter, permease protein OpuCB</fullName>
    </submittedName>
</protein>
<dbReference type="InterPro" id="IPR000515">
    <property type="entry name" value="MetI-like"/>
</dbReference>
<evidence type="ECO:0000313" key="9">
    <source>
        <dbReference type="Proteomes" id="UP000234789"/>
    </source>
</evidence>
<keyword evidence="2 6" id="KW-0813">Transport</keyword>
<feature type="transmembrane region" description="Helical" evidence="6">
    <location>
        <begin position="183"/>
        <end position="206"/>
    </location>
</feature>
<feature type="transmembrane region" description="Helical" evidence="6">
    <location>
        <begin position="152"/>
        <end position="177"/>
    </location>
</feature>
<dbReference type="InterPro" id="IPR035906">
    <property type="entry name" value="MetI-like_sf"/>
</dbReference>
<dbReference type="FunFam" id="1.10.3720.10:FF:000001">
    <property type="entry name" value="Glycine betaine ABC transporter, permease"/>
    <property type="match status" value="1"/>
</dbReference>
<dbReference type="GO" id="GO:0005886">
    <property type="term" value="C:plasma membrane"/>
    <property type="evidence" value="ECO:0007669"/>
    <property type="project" value="UniProtKB-SubCell"/>
</dbReference>
<evidence type="ECO:0000256" key="5">
    <source>
        <dbReference type="ARBA" id="ARBA00023136"/>
    </source>
</evidence>
<feature type="transmembrane region" description="Helical" evidence="6">
    <location>
        <begin position="85"/>
        <end position="102"/>
    </location>
</feature>
<dbReference type="PANTHER" id="PTHR30177">
    <property type="entry name" value="GLYCINE BETAINE/L-PROLINE TRANSPORT SYSTEM PERMEASE PROTEIN PROW"/>
    <property type="match status" value="1"/>
</dbReference>
<dbReference type="RefSeq" id="WP_101808095.1">
    <property type="nucleotide sequence ID" value="NZ_NFEZ01000003.1"/>
</dbReference>
<evidence type="ECO:0000313" key="8">
    <source>
        <dbReference type="EMBL" id="PLT47415.1"/>
    </source>
</evidence>
<accession>A0A2N5NAS3</accession>
<feature type="transmembrane region" description="Helical" evidence="6">
    <location>
        <begin position="58"/>
        <end position="79"/>
    </location>
</feature>
<sequence>MSAGLSFFEFLGERLPDLLLALREHLTLSLIAVLIGSAISLPLGVLLVYSRIGWLNSAVFFLANLLQTIPSLALLAILIPLMGIGARPAVLALLLYSIMPVLRNTYEGFRSVDPHVLEAARGLGYSTAQRLLRVQLPLAVPYIMSGIRLTTVYVISWATLATLVGAGGLGQLIVSGMGVNQPYLIVAGALGAIVLALAADLLLGWLESALGRRFGLRGGAAA</sequence>
<dbReference type="Gene3D" id="1.10.3720.10">
    <property type="entry name" value="MetI-like"/>
    <property type="match status" value="1"/>
</dbReference>
<dbReference type="SUPFAM" id="SSF161098">
    <property type="entry name" value="MetI-like"/>
    <property type="match status" value="1"/>
</dbReference>
<dbReference type="GO" id="GO:0055085">
    <property type="term" value="P:transmembrane transport"/>
    <property type="evidence" value="ECO:0007669"/>
    <property type="project" value="InterPro"/>
</dbReference>
<comment type="subcellular location">
    <subcellularLocation>
        <location evidence="6">Cell membrane</location>
        <topology evidence="6">Multi-pass membrane protein</topology>
    </subcellularLocation>
    <subcellularLocation>
        <location evidence="1">Membrane</location>
        <topology evidence="1">Multi-pass membrane protein</topology>
    </subcellularLocation>
</comment>
<dbReference type="AlphaFoldDB" id="A0A2N5NAS3"/>
<dbReference type="PROSITE" id="PS50928">
    <property type="entry name" value="ABC_TM1"/>
    <property type="match status" value="1"/>
</dbReference>
<evidence type="ECO:0000256" key="1">
    <source>
        <dbReference type="ARBA" id="ARBA00004141"/>
    </source>
</evidence>
<keyword evidence="4 6" id="KW-1133">Transmembrane helix</keyword>
<keyword evidence="5 6" id="KW-0472">Membrane</keyword>
<dbReference type="Proteomes" id="UP000234789">
    <property type="component" value="Unassembled WGS sequence"/>
</dbReference>
<comment type="caution">
    <text evidence="8">The sequence shown here is derived from an EMBL/GenBank/DDBJ whole genome shotgun (WGS) entry which is preliminary data.</text>
</comment>
<evidence type="ECO:0000256" key="2">
    <source>
        <dbReference type="ARBA" id="ARBA00022448"/>
    </source>
</evidence>
<dbReference type="CDD" id="cd06261">
    <property type="entry name" value="TM_PBP2"/>
    <property type="match status" value="1"/>
</dbReference>
<feature type="transmembrane region" description="Helical" evidence="6">
    <location>
        <begin position="26"/>
        <end position="49"/>
    </location>
</feature>
<dbReference type="InterPro" id="IPR051204">
    <property type="entry name" value="ABC_transp_perm/SBD"/>
</dbReference>
<gene>
    <name evidence="8" type="ORF">B8V81_1639</name>
</gene>
<dbReference type="EMBL" id="NFEZ01000003">
    <property type="protein sequence ID" value="PLT47415.1"/>
    <property type="molecule type" value="Genomic_DNA"/>
</dbReference>
<evidence type="ECO:0000256" key="4">
    <source>
        <dbReference type="ARBA" id="ARBA00022989"/>
    </source>
</evidence>
<keyword evidence="9" id="KW-1185">Reference proteome</keyword>
<dbReference type="Pfam" id="PF00528">
    <property type="entry name" value="BPD_transp_1"/>
    <property type="match status" value="1"/>
</dbReference>
<evidence type="ECO:0000259" key="7">
    <source>
        <dbReference type="PROSITE" id="PS50928"/>
    </source>
</evidence>
<proteinExistence type="inferred from homology"/>
<comment type="similarity">
    <text evidence="6">Belongs to the binding-protein-dependent transport system permease family.</text>
</comment>
<feature type="domain" description="ABC transmembrane type-1" evidence="7">
    <location>
        <begin position="22"/>
        <end position="203"/>
    </location>
</feature>
<evidence type="ECO:0000256" key="3">
    <source>
        <dbReference type="ARBA" id="ARBA00022692"/>
    </source>
</evidence>